<feature type="compositionally biased region" description="Basic and acidic residues" evidence="1">
    <location>
        <begin position="1"/>
        <end position="19"/>
    </location>
</feature>
<reference evidence="2 3" key="1">
    <citation type="submission" date="2019-04" db="EMBL/GenBank/DDBJ databases">
        <title>High contiguity whole genome sequence and gene annotation resource for two Venturia nashicola isolates.</title>
        <authorList>
            <person name="Prokchorchik M."/>
            <person name="Won K."/>
            <person name="Lee Y."/>
            <person name="Choi E.D."/>
            <person name="Segonzac C."/>
            <person name="Sohn K.H."/>
        </authorList>
    </citation>
    <scope>NUCLEOTIDE SEQUENCE [LARGE SCALE GENOMIC DNA]</scope>
    <source>
        <strain evidence="2 3">PRI2</strain>
    </source>
</reference>
<evidence type="ECO:0000256" key="1">
    <source>
        <dbReference type="SAM" id="MobiDB-lite"/>
    </source>
</evidence>
<evidence type="ECO:0000313" key="3">
    <source>
        <dbReference type="Proteomes" id="UP000298493"/>
    </source>
</evidence>
<dbReference type="STRING" id="86259.A0A4Z1P3S3"/>
<dbReference type="EMBL" id="SNSC02000018">
    <property type="protein sequence ID" value="TID16383.1"/>
    <property type="molecule type" value="Genomic_DNA"/>
</dbReference>
<dbReference type="InterPro" id="IPR023214">
    <property type="entry name" value="HAD_sf"/>
</dbReference>
<dbReference type="CDD" id="cd01427">
    <property type="entry name" value="HAD_like"/>
    <property type="match status" value="1"/>
</dbReference>
<dbReference type="PANTHER" id="PTHR43885">
    <property type="entry name" value="HALOACID DEHALOGENASE-LIKE HYDROLASE"/>
    <property type="match status" value="1"/>
</dbReference>
<comment type="caution">
    <text evidence="2">The sequence shown here is derived from an EMBL/GenBank/DDBJ whole genome shotgun (WGS) entry which is preliminary data.</text>
</comment>
<sequence>MSRAQEPRRFAALNPERKSGSQAPKLDGIVFDVDGTLSNQHPLTTGEPQNYMFAEMRSALGIQKPTDILDHIYSLPQNEQEPAMQKIRDIESTAMIKQTPQPGLVQLMDYLQKRGIRKGICTRNFDTPVNHLIEKFMKGHDFAPIITRDFRPPKPSPAGILHIASSWSLPSANNLIMVGDSIDDMTAGYRAGAATVLLVNEVNADLAEHEHTDLCIKKLDELIEILEAGFEGQVGREAEGEGMKTGEMARGVLGKG</sequence>
<dbReference type="Proteomes" id="UP000298493">
    <property type="component" value="Unassembled WGS sequence"/>
</dbReference>
<name>A0A4Z1P3S3_9PEZI</name>
<dbReference type="Gene3D" id="1.10.260.80">
    <property type="match status" value="1"/>
</dbReference>
<dbReference type="SFLD" id="SFLDG01129">
    <property type="entry name" value="C1.5:_HAD__Beta-PGM__Phosphata"/>
    <property type="match status" value="1"/>
</dbReference>
<feature type="region of interest" description="Disordered" evidence="1">
    <location>
        <begin position="1"/>
        <end position="25"/>
    </location>
</feature>
<dbReference type="GO" id="GO:0016791">
    <property type="term" value="F:phosphatase activity"/>
    <property type="evidence" value="ECO:0007669"/>
    <property type="project" value="UniProtKB-ARBA"/>
</dbReference>
<dbReference type="PANTHER" id="PTHR43885:SF1">
    <property type="entry name" value="SUPERFAMILY HYDROLASE, PUTATIVE (AFU_ORTHOLOGUE AFUA_4G13290)-RELATED"/>
    <property type="match status" value="1"/>
</dbReference>
<protein>
    <submittedName>
        <fullName evidence="2">HAD-like protein</fullName>
    </submittedName>
</protein>
<accession>A0A4Z1P3S3</accession>
<organism evidence="2 3">
    <name type="scientific">Venturia nashicola</name>
    <dbReference type="NCBI Taxonomy" id="86259"/>
    <lineage>
        <taxon>Eukaryota</taxon>
        <taxon>Fungi</taxon>
        <taxon>Dikarya</taxon>
        <taxon>Ascomycota</taxon>
        <taxon>Pezizomycotina</taxon>
        <taxon>Dothideomycetes</taxon>
        <taxon>Pleosporomycetidae</taxon>
        <taxon>Venturiales</taxon>
        <taxon>Venturiaceae</taxon>
        <taxon>Venturia</taxon>
    </lineage>
</organism>
<dbReference type="InterPro" id="IPR006439">
    <property type="entry name" value="HAD-SF_hydro_IA"/>
</dbReference>
<dbReference type="InterPro" id="IPR036412">
    <property type="entry name" value="HAD-like_sf"/>
</dbReference>
<gene>
    <name evidence="2" type="ORF">E6O75_ATG11501</name>
</gene>
<proteinExistence type="predicted"/>
<keyword evidence="3" id="KW-1185">Reference proteome</keyword>
<dbReference type="Pfam" id="PF00702">
    <property type="entry name" value="Hydrolase"/>
    <property type="match status" value="1"/>
</dbReference>
<dbReference type="SUPFAM" id="SSF56784">
    <property type="entry name" value="HAD-like"/>
    <property type="match status" value="1"/>
</dbReference>
<evidence type="ECO:0000313" key="2">
    <source>
        <dbReference type="EMBL" id="TID16383.1"/>
    </source>
</evidence>
<dbReference type="AlphaFoldDB" id="A0A4Z1P3S3"/>
<dbReference type="SFLD" id="SFLDS00003">
    <property type="entry name" value="Haloacid_Dehalogenase"/>
    <property type="match status" value="1"/>
</dbReference>
<dbReference type="NCBIfam" id="TIGR01549">
    <property type="entry name" value="HAD-SF-IA-v1"/>
    <property type="match status" value="1"/>
</dbReference>
<dbReference type="Gene3D" id="3.40.50.1000">
    <property type="entry name" value="HAD superfamily/HAD-like"/>
    <property type="match status" value="1"/>
</dbReference>
<dbReference type="OrthoDB" id="426235at2759"/>